<dbReference type="InterPro" id="IPR015422">
    <property type="entry name" value="PyrdxlP-dep_Trfase_small"/>
</dbReference>
<dbReference type="AlphaFoldDB" id="A0A381XRX7"/>
<protein>
    <recommendedName>
        <fullName evidence="2">Aminotransferase class V domain-containing protein</fullName>
    </recommendedName>
</protein>
<organism evidence="3">
    <name type="scientific">marine metagenome</name>
    <dbReference type="NCBI Taxonomy" id="408172"/>
    <lineage>
        <taxon>unclassified sequences</taxon>
        <taxon>metagenomes</taxon>
        <taxon>ecological metagenomes</taxon>
    </lineage>
</organism>
<dbReference type="EMBL" id="UINC01016178">
    <property type="protein sequence ID" value="SVA67556.1"/>
    <property type="molecule type" value="Genomic_DNA"/>
</dbReference>
<sequence length="60" mass="7075">MLIFIEERLVVIGRIDYMTQAENRIIYFDHAATTRMRPEVLDAMLPYLQFSYGNPSSIYT</sequence>
<dbReference type="Gene3D" id="3.90.1150.10">
    <property type="entry name" value="Aspartate Aminotransferase, domain 1"/>
    <property type="match status" value="1"/>
</dbReference>
<feature type="non-terminal residue" evidence="3">
    <location>
        <position position="60"/>
    </location>
</feature>
<evidence type="ECO:0000259" key="2">
    <source>
        <dbReference type="Pfam" id="PF00266"/>
    </source>
</evidence>
<accession>A0A381XRX7</accession>
<dbReference type="PANTHER" id="PTHR11601:SF34">
    <property type="entry name" value="CYSTEINE DESULFURASE"/>
    <property type="match status" value="1"/>
</dbReference>
<dbReference type="InterPro" id="IPR015424">
    <property type="entry name" value="PyrdxlP-dep_Trfase"/>
</dbReference>
<dbReference type="PANTHER" id="PTHR11601">
    <property type="entry name" value="CYSTEINE DESULFURYLASE FAMILY MEMBER"/>
    <property type="match status" value="1"/>
</dbReference>
<comment type="cofactor">
    <cofactor evidence="1">
        <name>pyridoxal 5'-phosphate</name>
        <dbReference type="ChEBI" id="CHEBI:597326"/>
    </cofactor>
</comment>
<name>A0A381XRX7_9ZZZZ</name>
<dbReference type="SUPFAM" id="SSF53383">
    <property type="entry name" value="PLP-dependent transferases"/>
    <property type="match status" value="1"/>
</dbReference>
<dbReference type="Gene3D" id="1.10.260.50">
    <property type="match status" value="1"/>
</dbReference>
<feature type="domain" description="Aminotransferase class V" evidence="2">
    <location>
        <begin position="26"/>
        <end position="57"/>
    </location>
</feature>
<reference evidence="3" key="1">
    <citation type="submission" date="2018-05" db="EMBL/GenBank/DDBJ databases">
        <authorList>
            <person name="Lanie J.A."/>
            <person name="Ng W.-L."/>
            <person name="Kazmierczak K.M."/>
            <person name="Andrzejewski T.M."/>
            <person name="Davidsen T.M."/>
            <person name="Wayne K.J."/>
            <person name="Tettelin H."/>
            <person name="Glass J.I."/>
            <person name="Rusch D."/>
            <person name="Podicherti R."/>
            <person name="Tsui H.-C.T."/>
            <person name="Winkler M.E."/>
        </authorList>
    </citation>
    <scope>NUCLEOTIDE SEQUENCE</scope>
</reference>
<gene>
    <name evidence="3" type="ORF">METZ01_LOCUS120410</name>
</gene>
<proteinExistence type="predicted"/>
<evidence type="ECO:0000313" key="3">
    <source>
        <dbReference type="EMBL" id="SVA67556.1"/>
    </source>
</evidence>
<dbReference type="Pfam" id="PF00266">
    <property type="entry name" value="Aminotran_5"/>
    <property type="match status" value="1"/>
</dbReference>
<dbReference type="InterPro" id="IPR000192">
    <property type="entry name" value="Aminotrans_V_dom"/>
</dbReference>
<evidence type="ECO:0000256" key="1">
    <source>
        <dbReference type="ARBA" id="ARBA00001933"/>
    </source>
</evidence>